<reference evidence="2 3" key="1">
    <citation type="submission" date="2016-10" db="EMBL/GenBank/DDBJ databases">
        <authorList>
            <person name="de Groot N.N."/>
        </authorList>
    </citation>
    <scope>NUCLEOTIDE SEQUENCE [LARGE SCALE GENOMIC DNA]</scope>
    <source>
        <strain evidence="2 3">DSM 23842</strain>
    </source>
</reference>
<evidence type="ECO:0000313" key="3">
    <source>
        <dbReference type="Proteomes" id="UP000198846"/>
    </source>
</evidence>
<proteinExistence type="predicted"/>
<evidence type="ECO:0000256" key="1">
    <source>
        <dbReference type="SAM" id="SignalP"/>
    </source>
</evidence>
<accession>A0A1H3XH25</accession>
<gene>
    <name evidence="2" type="ORF">SAMN04487990_10522</name>
</gene>
<protein>
    <recommendedName>
        <fullName evidence="4">Lipoprotein</fullName>
    </recommendedName>
</protein>
<evidence type="ECO:0000313" key="2">
    <source>
        <dbReference type="EMBL" id="SDZ98656.1"/>
    </source>
</evidence>
<feature type="chain" id="PRO_5011530256" description="Lipoprotein" evidence="1">
    <location>
        <begin position="23"/>
        <end position="149"/>
    </location>
</feature>
<organism evidence="2 3">
    <name type="scientific">Bizionia paragorgiae</name>
    <dbReference type="NCBI Taxonomy" id="283786"/>
    <lineage>
        <taxon>Bacteria</taxon>
        <taxon>Pseudomonadati</taxon>
        <taxon>Bacteroidota</taxon>
        <taxon>Flavobacteriia</taxon>
        <taxon>Flavobacteriales</taxon>
        <taxon>Flavobacteriaceae</taxon>
        <taxon>Bizionia</taxon>
    </lineage>
</organism>
<dbReference type="EMBL" id="FNQK01000005">
    <property type="protein sequence ID" value="SDZ98656.1"/>
    <property type="molecule type" value="Genomic_DNA"/>
</dbReference>
<keyword evidence="1" id="KW-0732">Signal</keyword>
<dbReference type="OrthoDB" id="1436332at2"/>
<keyword evidence="3" id="KW-1185">Reference proteome</keyword>
<dbReference type="Proteomes" id="UP000198846">
    <property type="component" value="Unassembled WGS sequence"/>
</dbReference>
<feature type="signal peptide" evidence="1">
    <location>
        <begin position="1"/>
        <end position="22"/>
    </location>
</feature>
<name>A0A1H3XH25_BIZPA</name>
<dbReference type="AlphaFoldDB" id="A0A1H3XH25"/>
<dbReference type="RefSeq" id="WP_092132984.1">
    <property type="nucleotide sequence ID" value="NZ_FNQK01000005.1"/>
</dbReference>
<evidence type="ECO:0008006" key="4">
    <source>
        <dbReference type="Google" id="ProtNLM"/>
    </source>
</evidence>
<dbReference type="STRING" id="283786.SAMN04487990_10522"/>
<sequence length="149" mass="16136">MKSTIKYLVLVVFALSIFNCDNDDGDPVTSPNEDVCNYQGLTALINNTHTLIPEAELQTDFFPNNDGPGIPAVEVFYTTNPGSTFIVTRAVTLGAVDSNPEIKIDDVDYSGVITCQRAGSAVGDELRFDILLDNGYEAELCVIIDDVNP</sequence>